<name>A0A3B0X031_9ZZZZ</name>
<dbReference type="InterPro" id="IPR005598">
    <property type="entry name" value="ATP_synth_I"/>
</dbReference>
<feature type="transmembrane region" description="Helical" evidence="6">
    <location>
        <begin position="46"/>
        <end position="67"/>
    </location>
</feature>
<evidence type="ECO:0000256" key="5">
    <source>
        <dbReference type="ARBA" id="ARBA00023136"/>
    </source>
</evidence>
<proteinExistence type="predicted"/>
<keyword evidence="5 6" id="KW-0472">Membrane</keyword>
<organism evidence="7">
    <name type="scientific">hydrothermal vent metagenome</name>
    <dbReference type="NCBI Taxonomy" id="652676"/>
    <lineage>
        <taxon>unclassified sequences</taxon>
        <taxon>metagenomes</taxon>
        <taxon>ecological metagenomes</taxon>
    </lineage>
</organism>
<evidence type="ECO:0000256" key="1">
    <source>
        <dbReference type="ARBA" id="ARBA00004651"/>
    </source>
</evidence>
<evidence type="ECO:0000256" key="6">
    <source>
        <dbReference type="SAM" id="Phobius"/>
    </source>
</evidence>
<keyword evidence="2" id="KW-1003">Cell membrane</keyword>
<evidence type="ECO:0000256" key="3">
    <source>
        <dbReference type="ARBA" id="ARBA00022692"/>
    </source>
</evidence>
<feature type="transmembrane region" description="Helical" evidence="6">
    <location>
        <begin position="21"/>
        <end position="40"/>
    </location>
</feature>
<evidence type="ECO:0008006" key="8">
    <source>
        <dbReference type="Google" id="ProtNLM"/>
    </source>
</evidence>
<evidence type="ECO:0000313" key="7">
    <source>
        <dbReference type="EMBL" id="VAW61635.1"/>
    </source>
</evidence>
<feature type="transmembrane region" description="Helical" evidence="6">
    <location>
        <begin position="87"/>
        <end position="104"/>
    </location>
</feature>
<dbReference type="GO" id="GO:0005886">
    <property type="term" value="C:plasma membrane"/>
    <property type="evidence" value="ECO:0007669"/>
    <property type="project" value="UniProtKB-SubCell"/>
</dbReference>
<accession>A0A3B0X031</accession>
<dbReference type="Pfam" id="PF03899">
    <property type="entry name" value="ATP-synt_I"/>
    <property type="match status" value="1"/>
</dbReference>
<dbReference type="EMBL" id="UOFI01000014">
    <property type="protein sequence ID" value="VAW61635.1"/>
    <property type="molecule type" value="Genomic_DNA"/>
</dbReference>
<keyword evidence="4 6" id="KW-1133">Transmembrane helix</keyword>
<keyword evidence="3 6" id="KW-0812">Transmembrane</keyword>
<reference evidence="7" key="1">
    <citation type="submission" date="2018-06" db="EMBL/GenBank/DDBJ databases">
        <authorList>
            <person name="Zhirakovskaya E."/>
        </authorList>
    </citation>
    <scope>NUCLEOTIDE SEQUENCE</scope>
</reference>
<gene>
    <name evidence="7" type="ORF">MNBD_GAMMA09-3842</name>
</gene>
<dbReference type="AlphaFoldDB" id="A0A3B0X031"/>
<evidence type="ECO:0000256" key="4">
    <source>
        <dbReference type="ARBA" id="ARBA00022989"/>
    </source>
</evidence>
<feature type="transmembrane region" description="Helical" evidence="6">
    <location>
        <begin position="110"/>
        <end position="130"/>
    </location>
</feature>
<evidence type="ECO:0000256" key="2">
    <source>
        <dbReference type="ARBA" id="ARBA00022475"/>
    </source>
</evidence>
<comment type="subcellular location">
    <subcellularLocation>
        <location evidence="1">Cell membrane</location>
        <topology evidence="1">Multi-pass membrane protein</topology>
    </subcellularLocation>
</comment>
<sequence>MAPQDDSLKLMLRINTLQIKKIVLIQFVVSLFVGVISWLVSQSVALSVFAGGLIASLSNGYFAWKVFARQKEANSAEILTTYYGAEVGKIILTVMLFVVAFNAIKPLNVIALMCTYLIITMVPLLASFFINHDKK</sequence>
<protein>
    <recommendedName>
        <fullName evidence="8">ATP synthase protein I</fullName>
    </recommendedName>
</protein>